<dbReference type="AlphaFoldDB" id="A0A5A8DE32"/>
<feature type="region of interest" description="Disordered" evidence="11">
    <location>
        <begin position="610"/>
        <end position="641"/>
    </location>
</feature>
<sequence length="1025" mass="106795">MSSVNDIRVDFSGPQYFTLTAIIVSSVLLVFFWYQRKYHNAAAWTKVYVSAVMPVNYLLSLLLSEVSAVVLQDGTRVAILRYWGWLATCPVLLLDIFSAMPLRKSGQAPVQALAAIILDQLMVICGVSAIIYGGAAKIALFTMGCLCGVCVYYLILSAFFKAYAQYPSEAKPWLAATAILFCGGWLLFPIAWVLGTEGFGIISPDVAPGFSEAYHAVADLIAKCSYSFVGWYTRQVVLARILDRRRAAKESSADGATPRAGGAAGSGLGDVSVPGMAIKGLESAPTSARDAIMRIARALRAFGPGAAIVKHAVAGACDAAAAGVAAAAPAIAKSLLEAAKRASRRRVVRVLLVDPDPLVHTAVCARLRSLAAADAAGLPGIEVVVESVFRLDDVPLVFARGDEHFDCVIATAATLRDLSALDPAEAHKRSLRLFGSASLRDHLTALTLARGRAAASLAAAAGPRTGRSSSARRATQDASHPDFQGALGSGASGARLLREEARRLRTEEPLGLAIKTREVFVSSPPPSPQPAADAAAGAAEQAAPKPAMVGRSSTPDRTAAERRMSLTEAASGAVAAADVRRMMLTKAAGVSPPRPGLTGAAAALQHAAAAGPAPASARSTSARHQRLTELSSAAGPSGAVRGDLTSGASIVRETHVHPTQRLFGLVPVVAVASDEETVASSGGADPAQALRRELGADLVVSGLDDAAQWRDVLGQVALESMLALLRPAESVAAAREAAVRRYAAAAKALARAMAAGAVSAAATTAARAALAGSLSASGMAYLYRDRSAAERRLPGLRGPADEQQGTAAVLPQLAIVLGQEAADDLTLVPTDAVEWRRHARSHSRNRSRRTADGDDSGHLSTNSHGRLIQRRDSAVMAMKGAFFGDSAQPDDADELWAQGERPRRPASREQPLPRLAAPVAVDVHPQAPHSTAKPAARRSPDGAPAHDQPSPAEVMSNNPMRSPPPPSYPGSPAIHTGQDDVAGSVPSASASRTTSADRKSVPSRTHGSAIVRDRGLGRYNRARRA</sequence>
<comment type="subcellular location">
    <subcellularLocation>
        <location evidence="1">Membrane</location>
        <topology evidence="1">Multi-pass membrane protein</topology>
    </subcellularLocation>
</comment>
<gene>
    <name evidence="13" type="ORF">FNF27_07878</name>
</gene>
<feature type="compositionally biased region" description="Low complexity" evidence="11">
    <location>
        <begin position="610"/>
        <end position="622"/>
    </location>
</feature>
<comment type="similarity">
    <text evidence="2">Belongs to the archaeal/bacterial/fungal opsin family.</text>
</comment>
<feature type="transmembrane region" description="Helical" evidence="12">
    <location>
        <begin position="82"/>
        <end position="100"/>
    </location>
</feature>
<dbReference type="Proteomes" id="UP000322899">
    <property type="component" value="Unassembled WGS sequence"/>
</dbReference>
<dbReference type="OrthoDB" id="536545at2759"/>
<evidence type="ECO:0000256" key="4">
    <source>
        <dbReference type="ARBA" id="ARBA00022606"/>
    </source>
</evidence>
<dbReference type="SUPFAM" id="SSF81321">
    <property type="entry name" value="Family A G protein-coupled receptor-like"/>
    <property type="match status" value="1"/>
</dbReference>
<proteinExistence type="inferred from homology"/>
<organism evidence="13 14">
    <name type="scientific">Cafeteria roenbergensis</name>
    <name type="common">Marine flagellate</name>
    <dbReference type="NCBI Taxonomy" id="33653"/>
    <lineage>
        <taxon>Eukaryota</taxon>
        <taxon>Sar</taxon>
        <taxon>Stramenopiles</taxon>
        <taxon>Bigyra</taxon>
        <taxon>Opalozoa</taxon>
        <taxon>Bicosoecida</taxon>
        <taxon>Cafeteriaceae</taxon>
        <taxon>Cafeteria</taxon>
    </lineage>
</organism>
<evidence type="ECO:0000313" key="13">
    <source>
        <dbReference type="EMBL" id="KAA0163743.1"/>
    </source>
</evidence>
<feature type="transmembrane region" description="Helical" evidence="12">
    <location>
        <begin position="172"/>
        <end position="194"/>
    </location>
</feature>
<accession>A0A5A8DE32</accession>
<keyword evidence="10" id="KW-0675">Receptor</keyword>
<evidence type="ECO:0000256" key="1">
    <source>
        <dbReference type="ARBA" id="ARBA00004141"/>
    </source>
</evidence>
<comment type="caution">
    <text evidence="13">The sequence shown here is derived from an EMBL/GenBank/DDBJ whole genome shotgun (WGS) entry which is preliminary data.</text>
</comment>
<evidence type="ECO:0000256" key="11">
    <source>
        <dbReference type="SAM" id="MobiDB-lite"/>
    </source>
</evidence>
<evidence type="ECO:0000256" key="12">
    <source>
        <dbReference type="SAM" id="Phobius"/>
    </source>
</evidence>
<keyword evidence="8" id="KW-0157">Chromophore</keyword>
<protein>
    <submittedName>
        <fullName evidence="13">Uncharacterized protein</fullName>
    </submittedName>
</protein>
<dbReference type="InterPro" id="IPR001425">
    <property type="entry name" value="Arc/bac/fun_rhodopsins"/>
</dbReference>
<feature type="transmembrane region" description="Helical" evidence="12">
    <location>
        <begin position="112"/>
        <end position="132"/>
    </location>
</feature>
<evidence type="ECO:0000256" key="5">
    <source>
        <dbReference type="ARBA" id="ARBA00022692"/>
    </source>
</evidence>
<reference evidence="13 14" key="1">
    <citation type="submission" date="2019-07" db="EMBL/GenBank/DDBJ databases">
        <title>Genomes of Cafeteria roenbergensis.</title>
        <authorList>
            <person name="Fischer M.G."/>
            <person name="Hackl T."/>
            <person name="Roman M."/>
        </authorList>
    </citation>
    <scope>NUCLEOTIDE SEQUENCE [LARGE SCALE GENOMIC DNA]</scope>
    <source>
        <strain evidence="13 14">E4-10P</strain>
    </source>
</reference>
<dbReference type="PANTHER" id="PTHR28286:SF2">
    <property type="entry name" value="BACTERIORHODOPSIN _OPSIN, NOPA (EUROFUNG)"/>
    <property type="match status" value="1"/>
</dbReference>
<feature type="region of interest" description="Disordered" evidence="11">
    <location>
        <begin position="836"/>
        <end position="868"/>
    </location>
</feature>
<keyword evidence="9 12" id="KW-0472">Membrane</keyword>
<keyword evidence="3" id="KW-0600">Photoreceptor protein</keyword>
<feature type="transmembrane region" description="Helical" evidence="12">
    <location>
        <begin position="138"/>
        <end position="160"/>
    </location>
</feature>
<keyword evidence="7 12" id="KW-1133">Transmembrane helix</keyword>
<dbReference type="SMART" id="SM01021">
    <property type="entry name" value="Bac_rhodopsin"/>
    <property type="match status" value="1"/>
</dbReference>
<dbReference type="GO" id="GO:0007602">
    <property type="term" value="P:phototransduction"/>
    <property type="evidence" value="ECO:0007669"/>
    <property type="project" value="UniProtKB-KW"/>
</dbReference>
<feature type="compositionally biased region" description="Basic residues" evidence="11">
    <location>
        <begin position="837"/>
        <end position="848"/>
    </location>
</feature>
<evidence type="ECO:0000256" key="9">
    <source>
        <dbReference type="ARBA" id="ARBA00023136"/>
    </source>
</evidence>
<feature type="transmembrane region" description="Helical" evidence="12">
    <location>
        <begin position="47"/>
        <end position="70"/>
    </location>
</feature>
<evidence type="ECO:0000256" key="6">
    <source>
        <dbReference type="ARBA" id="ARBA00022925"/>
    </source>
</evidence>
<dbReference type="GO" id="GO:0005886">
    <property type="term" value="C:plasma membrane"/>
    <property type="evidence" value="ECO:0007669"/>
    <property type="project" value="TreeGrafter"/>
</dbReference>
<feature type="compositionally biased region" description="Low complexity" evidence="11">
    <location>
        <begin position="458"/>
        <end position="473"/>
    </location>
</feature>
<evidence type="ECO:0000313" key="14">
    <source>
        <dbReference type="Proteomes" id="UP000322899"/>
    </source>
</evidence>
<feature type="region of interest" description="Disordered" evidence="11">
    <location>
        <begin position="923"/>
        <end position="1025"/>
    </location>
</feature>
<feature type="region of interest" description="Disordered" evidence="11">
    <location>
        <begin position="458"/>
        <end position="491"/>
    </location>
</feature>
<keyword evidence="6" id="KW-0681">Retinal protein</keyword>
<evidence type="ECO:0000256" key="3">
    <source>
        <dbReference type="ARBA" id="ARBA00022543"/>
    </source>
</evidence>
<evidence type="ECO:0000256" key="8">
    <source>
        <dbReference type="ARBA" id="ARBA00022991"/>
    </source>
</evidence>
<feature type="compositionally biased region" description="Low complexity" evidence="11">
    <location>
        <begin position="530"/>
        <end position="547"/>
    </location>
</feature>
<evidence type="ECO:0000256" key="7">
    <source>
        <dbReference type="ARBA" id="ARBA00022989"/>
    </source>
</evidence>
<evidence type="ECO:0000256" key="10">
    <source>
        <dbReference type="ARBA" id="ARBA00023170"/>
    </source>
</evidence>
<keyword evidence="4" id="KW-0716">Sensory transduction</keyword>
<feature type="region of interest" description="Disordered" evidence="11">
    <location>
        <begin position="516"/>
        <end position="558"/>
    </location>
</feature>
<keyword evidence="5 12" id="KW-0812">Transmembrane</keyword>
<dbReference type="PANTHER" id="PTHR28286">
    <property type="match status" value="1"/>
</dbReference>
<dbReference type="GO" id="GO:0009881">
    <property type="term" value="F:photoreceptor activity"/>
    <property type="evidence" value="ECO:0007669"/>
    <property type="project" value="UniProtKB-KW"/>
</dbReference>
<evidence type="ECO:0000256" key="2">
    <source>
        <dbReference type="ARBA" id="ARBA00008130"/>
    </source>
</evidence>
<dbReference type="Pfam" id="PF01036">
    <property type="entry name" value="Bac_rhodopsin"/>
    <property type="match status" value="1"/>
</dbReference>
<dbReference type="Gene3D" id="1.20.1070.10">
    <property type="entry name" value="Rhodopsin 7-helix transmembrane proteins"/>
    <property type="match status" value="1"/>
</dbReference>
<feature type="transmembrane region" description="Helical" evidence="12">
    <location>
        <begin position="16"/>
        <end position="35"/>
    </location>
</feature>
<dbReference type="EMBL" id="VLTO01000108">
    <property type="protein sequence ID" value="KAA0163743.1"/>
    <property type="molecule type" value="Genomic_DNA"/>
</dbReference>
<name>A0A5A8DE32_CAFRO</name>